<evidence type="ECO:0000313" key="7">
    <source>
        <dbReference type="Proteomes" id="UP000550736"/>
    </source>
</evidence>
<feature type="chain" id="PRO_5044662213" description="Immunodominant antigen B" evidence="1">
    <location>
        <begin position="27"/>
        <end position="169"/>
    </location>
</feature>
<dbReference type="NCBIfam" id="NF047391">
    <property type="entry name" value="SA0570_fam"/>
    <property type="match status" value="1"/>
</dbReference>
<accession>A0A7X9WGD9</accession>
<gene>
    <name evidence="4" type="ORF">EQ811_00525</name>
    <name evidence="3" type="ORF">HHM13_03640</name>
    <name evidence="2" type="ORF">HHM24_03885</name>
</gene>
<evidence type="ECO:0000313" key="4">
    <source>
        <dbReference type="EMBL" id="TBW77589.1"/>
    </source>
</evidence>
<evidence type="ECO:0000313" key="3">
    <source>
        <dbReference type="EMBL" id="NMK97194.1"/>
    </source>
</evidence>
<evidence type="ECO:0008006" key="8">
    <source>
        <dbReference type="Google" id="ProtNLM"/>
    </source>
</evidence>
<evidence type="ECO:0000313" key="5">
    <source>
        <dbReference type="Proteomes" id="UP000291949"/>
    </source>
</evidence>
<dbReference type="Proteomes" id="UP000538955">
    <property type="component" value="Unassembled WGS sequence"/>
</dbReference>
<dbReference type="Proteomes" id="UP000291949">
    <property type="component" value="Unassembled WGS sequence"/>
</dbReference>
<name>A0A7X9WGD9_STACP</name>
<sequence>MKKLMTSLLVSGLVLTGVSAGHHAEAASGNSMQTVQQITQGDQSLENVKIGDSIKSVLNKYSHPIYSYNQQGTEHYYEFRTHKGVLLVTADGKKDRGHVTRVSMTYNQANGPSYKSVKNEFGNKAVSRVHYNRVTGNFGYIQNGKASYQFSSNSPKDKNVKLYRIDLSK</sequence>
<evidence type="ECO:0000313" key="2">
    <source>
        <dbReference type="EMBL" id="NMK53891.1"/>
    </source>
</evidence>
<dbReference type="EMBL" id="JABBMI010000054">
    <property type="protein sequence ID" value="NMK53891.1"/>
    <property type="molecule type" value="Genomic_DNA"/>
</dbReference>
<dbReference type="Proteomes" id="UP000550736">
    <property type="component" value="Unassembled WGS sequence"/>
</dbReference>
<reference evidence="6 7" key="2">
    <citation type="submission" date="2020-04" db="EMBL/GenBank/DDBJ databases">
        <title>The Epidemiology and Molecular Characteristics of Linezolid-Resistant Staphylococcus capitis in Huashan Hospital, Shanghai.</title>
        <authorList>
            <person name="Ding L."/>
            <person name="Li P."/>
            <person name="Yang Y."/>
            <person name="Lin D."/>
            <person name="Xu X."/>
        </authorList>
    </citation>
    <scope>NUCLEOTIDE SEQUENCE [LARGE SCALE GENOMIC DNA]</scope>
    <source>
        <strain evidence="3 7">12-86</strain>
        <strain evidence="2 6">17-84</strain>
    </source>
</reference>
<keyword evidence="1" id="KW-0732">Signal</keyword>
<evidence type="ECO:0000313" key="6">
    <source>
        <dbReference type="Proteomes" id="UP000538955"/>
    </source>
</evidence>
<dbReference type="AlphaFoldDB" id="A0A7X9WGD9"/>
<proteinExistence type="predicted"/>
<dbReference type="RefSeq" id="WP_002433432.1">
    <property type="nucleotide sequence ID" value="NZ_AP014956.1"/>
</dbReference>
<evidence type="ECO:0000256" key="1">
    <source>
        <dbReference type="SAM" id="SignalP"/>
    </source>
</evidence>
<keyword evidence="6" id="KW-1185">Reference proteome</keyword>
<reference evidence="4 5" key="1">
    <citation type="journal article" date="2019" name="Sci. Transl. Med.">
        <title>Quorum sensing between bacterial species on the skin protects against epidermal injury in atopic dermatitis.</title>
        <authorList>
            <person name="Williams M.R."/>
        </authorList>
    </citation>
    <scope>NUCLEOTIDE SEQUENCE [LARGE SCALE GENOMIC DNA]</scope>
    <source>
        <strain evidence="4 5">H8</strain>
    </source>
</reference>
<dbReference type="EMBL" id="JABBLX010000006">
    <property type="protein sequence ID" value="NMK97194.1"/>
    <property type="molecule type" value="Genomic_DNA"/>
</dbReference>
<feature type="signal peptide" evidence="1">
    <location>
        <begin position="1"/>
        <end position="26"/>
    </location>
</feature>
<organism evidence="3 7">
    <name type="scientific">Staphylococcus capitis</name>
    <dbReference type="NCBI Taxonomy" id="29388"/>
    <lineage>
        <taxon>Bacteria</taxon>
        <taxon>Bacillati</taxon>
        <taxon>Bacillota</taxon>
        <taxon>Bacilli</taxon>
        <taxon>Bacillales</taxon>
        <taxon>Staphylococcaceae</taxon>
        <taxon>Staphylococcus</taxon>
    </lineage>
</organism>
<dbReference type="InterPro" id="IPR058116">
    <property type="entry name" value="SA0570-like"/>
</dbReference>
<comment type="caution">
    <text evidence="3">The sequence shown here is derived from an EMBL/GenBank/DDBJ whole genome shotgun (WGS) entry which is preliminary data.</text>
</comment>
<dbReference type="EMBL" id="SCHC01000001">
    <property type="protein sequence ID" value="TBW77589.1"/>
    <property type="molecule type" value="Genomic_DNA"/>
</dbReference>
<protein>
    <recommendedName>
        <fullName evidence="8">Immunodominant antigen B</fullName>
    </recommendedName>
</protein>